<feature type="chain" id="PRO_5043050681" evidence="1">
    <location>
        <begin position="26"/>
        <end position="178"/>
    </location>
</feature>
<dbReference type="Proteomes" id="UP001381693">
    <property type="component" value="Unassembled WGS sequence"/>
</dbReference>
<accession>A0AAN9AFA0</accession>
<comment type="caution">
    <text evidence="2">The sequence shown here is derived from an EMBL/GenBank/DDBJ whole genome shotgun (WGS) entry which is preliminary data.</text>
</comment>
<evidence type="ECO:0000313" key="3">
    <source>
        <dbReference type="Proteomes" id="UP001381693"/>
    </source>
</evidence>
<dbReference type="EMBL" id="JAXCGZ010003811">
    <property type="protein sequence ID" value="KAK7083092.1"/>
    <property type="molecule type" value="Genomic_DNA"/>
</dbReference>
<protein>
    <submittedName>
        <fullName evidence="2">Uncharacterized protein</fullName>
    </submittedName>
</protein>
<keyword evidence="3" id="KW-1185">Reference proteome</keyword>
<sequence>MSSKRFKYVSLFLLYVTSLPYLTAAAGPHCRRSSPIYSEDDLYRDNDNDQWSAPTIGVNAAETDIASTIDGNTELTETVTSTTAAPKIVFNVSKTVNNNIESSINNANKNHNHNSNSIDEDDDDFVPPPFTVDYDLKPAFRNAELTEQPLAARGIEISGLCSIIQGRKYGRMLVDRPL</sequence>
<organism evidence="2 3">
    <name type="scientific">Halocaridina rubra</name>
    <name type="common">Hawaiian red shrimp</name>
    <dbReference type="NCBI Taxonomy" id="373956"/>
    <lineage>
        <taxon>Eukaryota</taxon>
        <taxon>Metazoa</taxon>
        <taxon>Ecdysozoa</taxon>
        <taxon>Arthropoda</taxon>
        <taxon>Crustacea</taxon>
        <taxon>Multicrustacea</taxon>
        <taxon>Malacostraca</taxon>
        <taxon>Eumalacostraca</taxon>
        <taxon>Eucarida</taxon>
        <taxon>Decapoda</taxon>
        <taxon>Pleocyemata</taxon>
        <taxon>Caridea</taxon>
        <taxon>Atyoidea</taxon>
        <taxon>Atyidae</taxon>
        <taxon>Halocaridina</taxon>
    </lineage>
</organism>
<feature type="signal peptide" evidence="1">
    <location>
        <begin position="1"/>
        <end position="25"/>
    </location>
</feature>
<evidence type="ECO:0000313" key="2">
    <source>
        <dbReference type="EMBL" id="KAK7083092.1"/>
    </source>
</evidence>
<proteinExistence type="predicted"/>
<keyword evidence="1" id="KW-0732">Signal</keyword>
<dbReference type="AlphaFoldDB" id="A0AAN9AFA0"/>
<gene>
    <name evidence="2" type="ORF">SK128_015198</name>
</gene>
<name>A0AAN9AFA0_HALRR</name>
<evidence type="ECO:0000256" key="1">
    <source>
        <dbReference type="SAM" id="SignalP"/>
    </source>
</evidence>
<reference evidence="2 3" key="1">
    <citation type="submission" date="2023-11" db="EMBL/GenBank/DDBJ databases">
        <title>Halocaridina rubra genome assembly.</title>
        <authorList>
            <person name="Smith C."/>
        </authorList>
    </citation>
    <scope>NUCLEOTIDE SEQUENCE [LARGE SCALE GENOMIC DNA]</scope>
    <source>
        <strain evidence="2">EP-1</strain>
        <tissue evidence="2">Whole</tissue>
    </source>
</reference>